<dbReference type="Proteomes" id="UP001596096">
    <property type="component" value="Unassembled WGS sequence"/>
</dbReference>
<organism evidence="1 2">
    <name type="scientific">Nonomuraea harbinensis</name>
    <dbReference type="NCBI Taxonomy" id="1286938"/>
    <lineage>
        <taxon>Bacteria</taxon>
        <taxon>Bacillati</taxon>
        <taxon>Actinomycetota</taxon>
        <taxon>Actinomycetes</taxon>
        <taxon>Streptosporangiales</taxon>
        <taxon>Streptosporangiaceae</taxon>
        <taxon>Nonomuraea</taxon>
    </lineage>
</organism>
<dbReference type="RefSeq" id="WP_219546400.1">
    <property type="nucleotide sequence ID" value="NZ_JAHKRN010000023.1"/>
</dbReference>
<comment type="caution">
    <text evidence="1">The sequence shown here is derived from an EMBL/GenBank/DDBJ whole genome shotgun (WGS) entry which is preliminary data.</text>
</comment>
<accession>A0ABW1C3M7</accession>
<sequence>MAGLRLAEVTQGEVFHDGLPCPAAEGVPWQRGPQPGGLEAVRGLRLASESPA</sequence>
<dbReference type="EMBL" id="JBHSNW010000018">
    <property type="protein sequence ID" value="MFC5819266.1"/>
    <property type="molecule type" value="Genomic_DNA"/>
</dbReference>
<evidence type="ECO:0000313" key="2">
    <source>
        <dbReference type="Proteomes" id="UP001596096"/>
    </source>
</evidence>
<gene>
    <name evidence="1" type="ORF">ACFPUY_29565</name>
</gene>
<name>A0ABW1C3M7_9ACTN</name>
<protein>
    <submittedName>
        <fullName evidence="1">Uncharacterized protein</fullName>
    </submittedName>
</protein>
<reference evidence="2" key="1">
    <citation type="journal article" date="2019" name="Int. J. Syst. Evol. Microbiol.">
        <title>The Global Catalogue of Microorganisms (GCM) 10K type strain sequencing project: providing services to taxonomists for standard genome sequencing and annotation.</title>
        <authorList>
            <consortium name="The Broad Institute Genomics Platform"/>
            <consortium name="The Broad Institute Genome Sequencing Center for Infectious Disease"/>
            <person name="Wu L."/>
            <person name="Ma J."/>
        </authorList>
    </citation>
    <scope>NUCLEOTIDE SEQUENCE [LARGE SCALE GENOMIC DNA]</scope>
    <source>
        <strain evidence="2">CGMCC 4.7106</strain>
    </source>
</reference>
<proteinExistence type="predicted"/>
<evidence type="ECO:0000313" key="1">
    <source>
        <dbReference type="EMBL" id="MFC5819266.1"/>
    </source>
</evidence>
<keyword evidence="2" id="KW-1185">Reference proteome</keyword>